<dbReference type="Proteomes" id="UP000515150">
    <property type="component" value="Chromosome 2"/>
</dbReference>
<evidence type="ECO:0000256" key="2">
    <source>
        <dbReference type="SAM" id="MobiDB-lite"/>
    </source>
</evidence>
<dbReference type="GeneID" id="114851292"/>
<gene>
    <name evidence="4" type="primary">LOC114851292</name>
</gene>
<evidence type="ECO:0000313" key="3">
    <source>
        <dbReference type="Proteomes" id="UP000515150"/>
    </source>
</evidence>
<evidence type="ECO:0000256" key="1">
    <source>
        <dbReference type="SAM" id="Coils"/>
    </source>
</evidence>
<dbReference type="InParanoid" id="A0A6P7LVQ0"/>
<sequence length="219" mass="23158">MDTGPSCCSVNQQVVNGGGLYCLAASCTLTQGQRPFGSYGSGTTTGSECSDKVTEHGSDGVRPVFQSTETSPSGSSAIKVKGALCWTQSDGSGTGHTLTGVEASRELAKEDLQRLKTKRNSSERTSTYSAAALLAPPMVSVRLSHFLMTPVLLLSHMHWAALPPVNEALGSNCPPAVIAAIASTQSELCLKWRLQTGRRQQLRALLVFLPHTSETTHPS</sequence>
<feature type="compositionally biased region" description="Polar residues" evidence="2">
    <location>
        <begin position="65"/>
        <end position="76"/>
    </location>
</feature>
<proteinExistence type="predicted"/>
<protein>
    <submittedName>
        <fullName evidence="4">Uncharacterized protein LOC114851292</fullName>
    </submittedName>
</protein>
<dbReference type="AlphaFoldDB" id="A0A6P7LVQ0"/>
<dbReference type="RefSeq" id="XP_028998881.1">
    <property type="nucleotide sequence ID" value="XM_029143048.3"/>
</dbReference>
<reference evidence="4" key="1">
    <citation type="submission" date="2025-08" db="UniProtKB">
        <authorList>
            <consortium name="RefSeq"/>
        </authorList>
    </citation>
    <scope>IDENTIFICATION</scope>
</reference>
<keyword evidence="3" id="KW-1185">Reference proteome</keyword>
<organism evidence="3 4">
    <name type="scientific">Betta splendens</name>
    <name type="common">Siamese fighting fish</name>
    <dbReference type="NCBI Taxonomy" id="158456"/>
    <lineage>
        <taxon>Eukaryota</taxon>
        <taxon>Metazoa</taxon>
        <taxon>Chordata</taxon>
        <taxon>Craniata</taxon>
        <taxon>Vertebrata</taxon>
        <taxon>Euteleostomi</taxon>
        <taxon>Actinopterygii</taxon>
        <taxon>Neopterygii</taxon>
        <taxon>Teleostei</taxon>
        <taxon>Neoteleostei</taxon>
        <taxon>Acanthomorphata</taxon>
        <taxon>Anabantaria</taxon>
        <taxon>Anabantiformes</taxon>
        <taxon>Anabantoidei</taxon>
        <taxon>Osphronemidae</taxon>
        <taxon>Betta</taxon>
    </lineage>
</organism>
<feature type="coiled-coil region" evidence="1">
    <location>
        <begin position="98"/>
        <end position="125"/>
    </location>
</feature>
<feature type="region of interest" description="Disordered" evidence="2">
    <location>
        <begin position="40"/>
        <end position="76"/>
    </location>
</feature>
<name>A0A6P7LVQ0_BETSP</name>
<feature type="compositionally biased region" description="Basic and acidic residues" evidence="2">
    <location>
        <begin position="49"/>
        <end position="59"/>
    </location>
</feature>
<dbReference type="KEGG" id="bspl:114851292"/>
<evidence type="ECO:0000313" key="4">
    <source>
        <dbReference type="RefSeq" id="XP_028998881.1"/>
    </source>
</evidence>
<accession>A0A6P7LVQ0</accession>
<keyword evidence="1" id="KW-0175">Coiled coil</keyword>